<dbReference type="GO" id="GO:0016747">
    <property type="term" value="F:acyltransferase activity, transferring groups other than amino-acyl groups"/>
    <property type="evidence" value="ECO:0007669"/>
    <property type="project" value="InterPro"/>
</dbReference>
<dbReference type="RefSeq" id="WP_121768536.1">
    <property type="nucleotide sequence ID" value="NZ_RAZM01000009.1"/>
</dbReference>
<dbReference type="AlphaFoldDB" id="A0A3L8AAX2"/>
<accession>A0A3L8AAX2</accession>
<comment type="caution">
    <text evidence="3">The sequence shown here is derived from an EMBL/GenBank/DDBJ whole genome shotgun (WGS) entry which is preliminary data.</text>
</comment>
<dbReference type="InterPro" id="IPR002656">
    <property type="entry name" value="Acyl_transf_3_dom"/>
</dbReference>
<evidence type="ECO:0000313" key="4">
    <source>
        <dbReference type="Proteomes" id="UP000267159"/>
    </source>
</evidence>
<name>A0A3L8AAX2_9BACE</name>
<feature type="transmembrane region" description="Helical" evidence="1">
    <location>
        <begin position="50"/>
        <end position="67"/>
    </location>
</feature>
<sequence>MSETIVNNRLIAELMKDSSITVAKGIGIILMVLGHSIGEYGDYLTPVRSFIYMFHMPLFFALSGYCFKEKYLTDFKTFIWHKVKGLYFPFVKYGLLFLLLHNVFYHLNIYNGQYGWRTYVSHLHTWQETLDKVYFNIILFTRSEQLLGGYWFIVQLFWASIIAWIVIRIIRNPLIGSCIVLIMSVLYDKFIPTIPYSAIGGLSFFSAFFLLAMQ</sequence>
<keyword evidence="1" id="KW-0812">Transmembrane</keyword>
<dbReference type="Proteomes" id="UP000267159">
    <property type="component" value="Unassembled WGS sequence"/>
</dbReference>
<dbReference type="InterPro" id="IPR052734">
    <property type="entry name" value="Nod_factor_acetyltransferase"/>
</dbReference>
<reference evidence="3 4" key="1">
    <citation type="submission" date="2018-09" db="EMBL/GenBank/DDBJ databases">
        <title>Murine metabolic-syndrome-specific gut microbial biobank.</title>
        <authorList>
            <person name="Liu C."/>
        </authorList>
    </citation>
    <scope>NUCLEOTIDE SEQUENCE [LARGE SCALE GENOMIC DNA]</scope>
    <source>
        <strain evidence="3 4">0.1X-D8-26</strain>
    </source>
</reference>
<feature type="transmembrane region" description="Helical" evidence="1">
    <location>
        <begin position="149"/>
        <end position="167"/>
    </location>
</feature>
<feature type="transmembrane region" description="Helical" evidence="1">
    <location>
        <begin position="21"/>
        <end position="38"/>
    </location>
</feature>
<dbReference type="PANTHER" id="PTHR37312:SF1">
    <property type="entry name" value="MEMBRANE-BOUND ACYLTRANSFERASE YKRP-RELATED"/>
    <property type="match status" value="1"/>
</dbReference>
<evidence type="ECO:0000259" key="2">
    <source>
        <dbReference type="Pfam" id="PF01757"/>
    </source>
</evidence>
<feature type="transmembrane region" description="Helical" evidence="1">
    <location>
        <begin position="87"/>
        <end position="107"/>
    </location>
</feature>
<evidence type="ECO:0000313" key="3">
    <source>
        <dbReference type="EMBL" id="RLT81104.1"/>
    </source>
</evidence>
<evidence type="ECO:0000256" key="1">
    <source>
        <dbReference type="SAM" id="Phobius"/>
    </source>
</evidence>
<feature type="transmembrane region" description="Helical" evidence="1">
    <location>
        <begin position="196"/>
        <end position="213"/>
    </location>
</feature>
<protein>
    <recommendedName>
        <fullName evidence="2">Acyltransferase 3 domain-containing protein</fullName>
    </recommendedName>
</protein>
<dbReference type="Pfam" id="PF01757">
    <property type="entry name" value="Acyl_transf_3"/>
    <property type="match status" value="1"/>
</dbReference>
<keyword evidence="1" id="KW-1133">Transmembrane helix</keyword>
<dbReference type="PANTHER" id="PTHR37312">
    <property type="entry name" value="MEMBRANE-BOUND ACYLTRANSFERASE YKRP-RELATED"/>
    <property type="match status" value="1"/>
</dbReference>
<proteinExistence type="predicted"/>
<dbReference type="EMBL" id="RAZM01000009">
    <property type="protein sequence ID" value="RLT81104.1"/>
    <property type="molecule type" value="Genomic_DNA"/>
</dbReference>
<gene>
    <name evidence="3" type="ORF">D7Y07_04680</name>
</gene>
<keyword evidence="1" id="KW-0472">Membrane</keyword>
<organism evidence="3 4">
    <name type="scientific">Bacteroides acidifaciens</name>
    <dbReference type="NCBI Taxonomy" id="85831"/>
    <lineage>
        <taxon>Bacteria</taxon>
        <taxon>Pseudomonadati</taxon>
        <taxon>Bacteroidota</taxon>
        <taxon>Bacteroidia</taxon>
        <taxon>Bacteroidales</taxon>
        <taxon>Bacteroidaceae</taxon>
        <taxon>Bacteroides</taxon>
    </lineage>
</organism>
<feature type="domain" description="Acyltransferase 3" evidence="2">
    <location>
        <begin position="19"/>
        <end position="186"/>
    </location>
</feature>